<proteinExistence type="predicted"/>
<dbReference type="OrthoDB" id="5784577at2759"/>
<keyword evidence="2" id="KW-1185">Reference proteome</keyword>
<accession>A0A3P6RC73</accession>
<reference evidence="1 2" key="1">
    <citation type="submission" date="2018-11" db="EMBL/GenBank/DDBJ databases">
        <authorList>
            <consortium name="Pathogen Informatics"/>
        </authorList>
    </citation>
    <scope>NUCLEOTIDE SEQUENCE [LARGE SCALE GENOMIC DNA]</scope>
</reference>
<organism evidence="1 2">
    <name type="scientific">Cylicostephanus goldi</name>
    <name type="common">Nematode worm</name>
    <dbReference type="NCBI Taxonomy" id="71465"/>
    <lineage>
        <taxon>Eukaryota</taxon>
        <taxon>Metazoa</taxon>
        <taxon>Ecdysozoa</taxon>
        <taxon>Nematoda</taxon>
        <taxon>Chromadorea</taxon>
        <taxon>Rhabditida</taxon>
        <taxon>Rhabditina</taxon>
        <taxon>Rhabditomorpha</taxon>
        <taxon>Strongyloidea</taxon>
        <taxon>Strongylidae</taxon>
        <taxon>Cylicostephanus</taxon>
    </lineage>
</organism>
<evidence type="ECO:0000313" key="2">
    <source>
        <dbReference type="Proteomes" id="UP000271889"/>
    </source>
</evidence>
<gene>
    <name evidence="1" type="ORF">CGOC_LOCUS4223</name>
</gene>
<evidence type="ECO:0000313" key="1">
    <source>
        <dbReference type="EMBL" id="VDK58119.1"/>
    </source>
</evidence>
<protein>
    <submittedName>
        <fullName evidence="1">Uncharacterized protein</fullName>
    </submittedName>
</protein>
<dbReference type="AlphaFoldDB" id="A0A3P6RC73"/>
<dbReference type="EMBL" id="UYRV01011424">
    <property type="protein sequence ID" value="VDK58119.1"/>
    <property type="molecule type" value="Genomic_DNA"/>
</dbReference>
<name>A0A3P6RC73_CYLGO</name>
<sequence>MVVPSVDSRQSEAEPSLPVVETINNEVSVNQAHDLARKRLNRYHSVIEANDGGQVVSAGTPEGRVYYLSNNEQWMFLERSTDERIQTLLISENTSNGPKFTQKFTSR</sequence>
<dbReference type="Proteomes" id="UP000271889">
    <property type="component" value="Unassembled WGS sequence"/>
</dbReference>